<evidence type="ECO:0000256" key="2">
    <source>
        <dbReference type="ARBA" id="ARBA00023015"/>
    </source>
</evidence>
<dbReference type="InterPro" id="IPR036388">
    <property type="entry name" value="WH-like_DNA-bd_sf"/>
</dbReference>
<dbReference type="GO" id="GO:0005829">
    <property type="term" value="C:cytosol"/>
    <property type="evidence" value="ECO:0007669"/>
    <property type="project" value="TreeGrafter"/>
</dbReference>
<evidence type="ECO:0000256" key="3">
    <source>
        <dbReference type="ARBA" id="ARBA00023125"/>
    </source>
</evidence>
<dbReference type="CDD" id="cd05466">
    <property type="entry name" value="PBP2_LTTR_substrate"/>
    <property type="match status" value="1"/>
</dbReference>
<dbReference type="GeneID" id="94695232"/>
<dbReference type="SUPFAM" id="SSF53850">
    <property type="entry name" value="Periplasmic binding protein-like II"/>
    <property type="match status" value="1"/>
</dbReference>
<dbReference type="GO" id="GO:0003677">
    <property type="term" value="F:DNA binding"/>
    <property type="evidence" value="ECO:0007669"/>
    <property type="project" value="UniProtKB-KW"/>
</dbReference>
<sequence length="298" mass="32148">MRRLNLDQLQTLEAVADLGTLAAAAQALHLSPPAVSLHIQELEARLDTPLLVRGKRQAQLTPAGELLAEGGRRLLADSESLLRQVRKRAEGFGASVRIGASAGVSPLLLPELLQWLAEHAPSVELRLEVVSSAQAMQRLAAGSLDLALVGLPQPVAAGLEVLAWRNDPMELFAPPQMPLPDQITPEWLNAQPWIGFAAGTQMHRLLSQWFAQAGLLPQPRMEMSYPEGIRALVAAGHGPTVLPREEPMDAVSRTLQQRGLSPALTRPLGLACRSASQQDPAVQAVVRGLMRFADPVRK</sequence>
<evidence type="ECO:0000313" key="6">
    <source>
        <dbReference type="EMBL" id="SDX83868.1"/>
    </source>
</evidence>
<feature type="domain" description="HTH lysR-type" evidence="5">
    <location>
        <begin position="4"/>
        <end position="61"/>
    </location>
</feature>
<name>A0A1H3F0P9_9BURK</name>
<keyword evidence="2" id="KW-0805">Transcription regulation</keyword>
<dbReference type="InterPro" id="IPR050950">
    <property type="entry name" value="HTH-type_LysR_regulators"/>
</dbReference>
<dbReference type="InterPro" id="IPR036390">
    <property type="entry name" value="WH_DNA-bd_sf"/>
</dbReference>
<dbReference type="InterPro" id="IPR005119">
    <property type="entry name" value="LysR_subst-bd"/>
</dbReference>
<evidence type="ECO:0000313" key="7">
    <source>
        <dbReference type="Proteomes" id="UP000183417"/>
    </source>
</evidence>
<dbReference type="Gene3D" id="1.10.10.10">
    <property type="entry name" value="Winged helix-like DNA-binding domain superfamily/Winged helix DNA-binding domain"/>
    <property type="match status" value="1"/>
</dbReference>
<reference evidence="6 7" key="1">
    <citation type="submission" date="2016-10" db="EMBL/GenBank/DDBJ databases">
        <authorList>
            <person name="de Groot N.N."/>
        </authorList>
    </citation>
    <scope>NUCLEOTIDE SEQUENCE [LARGE SCALE GENOMIC DNA]</scope>
    <source>
        <strain evidence="6 7">LMG 24775</strain>
    </source>
</reference>
<dbReference type="RefSeq" id="WP_074920830.1">
    <property type="nucleotide sequence ID" value="NZ_CP141274.1"/>
</dbReference>
<dbReference type="AlphaFoldDB" id="A0A1H3F0P9"/>
<dbReference type="Pfam" id="PF00126">
    <property type="entry name" value="HTH_1"/>
    <property type="match status" value="1"/>
</dbReference>
<dbReference type="InterPro" id="IPR000847">
    <property type="entry name" value="LysR_HTH_N"/>
</dbReference>
<protein>
    <submittedName>
        <fullName evidence="6">DNA-binding transcriptional regulator, LysR family</fullName>
    </submittedName>
</protein>
<evidence type="ECO:0000259" key="5">
    <source>
        <dbReference type="PROSITE" id="PS50931"/>
    </source>
</evidence>
<keyword evidence="4" id="KW-0804">Transcription</keyword>
<evidence type="ECO:0000256" key="4">
    <source>
        <dbReference type="ARBA" id="ARBA00023163"/>
    </source>
</evidence>
<comment type="similarity">
    <text evidence="1">Belongs to the LysR transcriptional regulatory family.</text>
</comment>
<gene>
    <name evidence="6" type="ORF">SAMN05421547_101423</name>
</gene>
<dbReference type="EMBL" id="FNPE01000001">
    <property type="protein sequence ID" value="SDX83868.1"/>
    <property type="molecule type" value="Genomic_DNA"/>
</dbReference>
<proteinExistence type="inferred from homology"/>
<organism evidence="6 7">
    <name type="scientific">Delftia lacustris</name>
    <dbReference type="NCBI Taxonomy" id="558537"/>
    <lineage>
        <taxon>Bacteria</taxon>
        <taxon>Pseudomonadati</taxon>
        <taxon>Pseudomonadota</taxon>
        <taxon>Betaproteobacteria</taxon>
        <taxon>Burkholderiales</taxon>
        <taxon>Comamonadaceae</taxon>
        <taxon>Delftia</taxon>
    </lineage>
</organism>
<dbReference type="Gene3D" id="3.40.190.290">
    <property type="match status" value="1"/>
</dbReference>
<keyword evidence="3 6" id="KW-0238">DNA-binding</keyword>
<dbReference type="GO" id="GO:0003700">
    <property type="term" value="F:DNA-binding transcription factor activity"/>
    <property type="evidence" value="ECO:0007669"/>
    <property type="project" value="InterPro"/>
</dbReference>
<dbReference type="PROSITE" id="PS50931">
    <property type="entry name" value="HTH_LYSR"/>
    <property type="match status" value="1"/>
</dbReference>
<dbReference type="Pfam" id="PF03466">
    <property type="entry name" value="LysR_substrate"/>
    <property type="match status" value="1"/>
</dbReference>
<dbReference type="Proteomes" id="UP000183417">
    <property type="component" value="Unassembled WGS sequence"/>
</dbReference>
<accession>A0A1H3F0P9</accession>
<dbReference type="FunFam" id="1.10.10.10:FF:000001">
    <property type="entry name" value="LysR family transcriptional regulator"/>
    <property type="match status" value="1"/>
</dbReference>
<evidence type="ECO:0000256" key="1">
    <source>
        <dbReference type="ARBA" id="ARBA00009437"/>
    </source>
</evidence>
<dbReference type="PANTHER" id="PTHR30419">
    <property type="entry name" value="HTH-TYPE TRANSCRIPTIONAL REGULATOR YBHD"/>
    <property type="match status" value="1"/>
</dbReference>
<dbReference type="SUPFAM" id="SSF46785">
    <property type="entry name" value="Winged helix' DNA-binding domain"/>
    <property type="match status" value="1"/>
</dbReference>